<feature type="compositionally biased region" description="Acidic residues" evidence="1">
    <location>
        <begin position="10"/>
        <end position="26"/>
    </location>
</feature>
<organism evidence="2 3">
    <name type="scientific">Podospora didyma</name>
    <dbReference type="NCBI Taxonomy" id="330526"/>
    <lineage>
        <taxon>Eukaryota</taxon>
        <taxon>Fungi</taxon>
        <taxon>Dikarya</taxon>
        <taxon>Ascomycota</taxon>
        <taxon>Pezizomycotina</taxon>
        <taxon>Sordariomycetes</taxon>
        <taxon>Sordariomycetidae</taxon>
        <taxon>Sordariales</taxon>
        <taxon>Podosporaceae</taxon>
        <taxon>Podospora</taxon>
    </lineage>
</organism>
<evidence type="ECO:0000313" key="2">
    <source>
        <dbReference type="EMBL" id="KAK3389977.1"/>
    </source>
</evidence>
<reference evidence="2" key="2">
    <citation type="submission" date="2023-06" db="EMBL/GenBank/DDBJ databases">
        <authorList>
            <consortium name="Lawrence Berkeley National Laboratory"/>
            <person name="Haridas S."/>
            <person name="Hensen N."/>
            <person name="Bonometti L."/>
            <person name="Westerberg I."/>
            <person name="Brannstrom I.O."/>
            <person name="Guillou S."/>
            <person name="Cros-Aarteil S."/>
            <person name="Calhoun S."/>
            <person name="Kuo A."/>
            <person name="Mondo S."/>
            <person name="Pangilinan J."/>
            <person name="Riley R."/>
            <person name="LaButti K."/>
            <person name="Andreopoulos B."/>
            <person name="Lipzen A."/>
            <person name="Chen C."/>
            <person name="Yanf M."/>
            <person name="Daum C."/>
            <person name="Ng V."/>
            <person name="Clum A."/>
            <person name="Steindorff A."/>
            <person name="Ohm R."/>
            <person name="Martin F."/>
            <person name="Silar P."/>
            <person name="Natvig D."/>
            <person name="Lalanne C."/>
            <person name="Gautier V."/>
            <person name="Ament-velasquez S.L."/>
            <person name="Kruys A."/>
            <person name="Hutchinson M.I."/>
            <person name="Powell A.J."/>
            <person name="Barry K."/>
            <person name="Miller A.N."/>
            <person name="Grigoriev I.V."/>
            <person name="Debuchy R."/>
            <person name="Gladieux P."/>
            <person name="Thoren M.H."/>
            <person name="Johannesson H."/>
        </authorList>
    </citation>
    <scope>NUCLEOTIDE SEQUENCE</scope>
    <source>
        <strain evidence="2">CBS 232.78</strain>
    </source>
</reference>
<accession>A0AAE0U3Y6</accession>
<evidence type="ECO:0000256" key="1">
    <source>
        <dbReference type="SAM" id="MobiDB-lite"/>
    </source>
</evidence>
<dbReference type="EMBL" id="JAULSW010000002">
    <property type="protein sequence ID" value="KAK3389977.1"/>
    <property type="molecule type" value="Genomic_DNA"/>
</dbReference>
<proteinExistence type="predicted"/>
<keyword evidence="3" id="KW-1185">Reference proteome</keyword>
<evidence type="ECO:0000313" key="3">
    <source>
        <dbReference type="Proteomes" id="UP001285441"/>
    </source>
</evidence>
<sequence>MNSYGNGSPSDDDTSGSDMSDSDTGDDQLLSPPMQYEDDEAMILEREAIDATEEQLIIALDYTSAILDENGIEHGLMGGMYMKLTGCPDRTTSDVDLKVFSTGRCVREAFKDAEQVYRPSSLSFGAGSVRLYAATGHKYNDSCDGGKGAVNLVLYTKPETREFTATPDDA</sequence>
<protein>
    <submittedName>
        <fullName evidence="2">Uncharacterized protein</fullName>
    </submittedName>
</protein>
<feature type="region of interest" description="Disordered" evidence="1">
    <location>
        <begin position="1"/>
        <end position="33"/>
    </location>
</feature>
<reference evidence="2" key="1">
    <citation type="journal article" date="2023" name="Mol. Phylogenet. Evol.">
        <title>Genome-scale phylogeny and comparative genomics of the fungal order Sordariales.</title>
        <authorList>
            <person name="Hensen N."/>
            <person name="Bonometti L."/>
            <person name="Westerberg I."/>
            <person name="Brannstrom I.O."/>
            <person name="Guillou S."/>
            <person name="Cros-Aarteil S."/>
            <person name="Calhoun S."/>
            <person name="Haridas S."/>
            <person name="Kuo A."/>
            <person name="Mondo S."/>
            <person name="Pangilinan J."/>
            <person name="Riley R."/>
            <person name="LaButti K."/>
            <person name="Andreopoulos B."/>
            <person name="Lipzen A."/>
            <person name="Chen C."/>
            <person name="Yan M."/>
            <person name="Daum C."/>
            <person name="Ng V."/>
            <person name="Clum A."/>
            <person name="Steindorff A."/>
            <person name="Ohm R.A."/>
            <person name="Martin F."/>
            <person name="Silar P."/>
            <person name="Natvig D.O."/>
            <person name="Lalanne C."/>
            <person name="Gautier V."/>
            <person name="Ament-Velasquez S.L."/>
            <person name="Kruys A."/>
            <person name="Hutchinson M.I."/>
            <person name="Powell A.J."/>
            <person name="Barry K."/>
            <person name="Miller A.N."/>
            <person name="Grigoriev I.V."/>
            <person name="Debuchy R."/>
            <person name="Gladieux P."/>
            <person name="Hiltunen Thoren M."/>
            <person name="Johannesson H."/>
        </authorList>
    </citation>
    <scope>NUCLEOTIDE SEQUENCE</scope>
    <source>
        <strain evidence="2">CBS 232.78</strain>
    </source>
</reference>
<dbReference type="Proteomes" id="UP001285441">
    <property type="component" value="Unassembled WGS sequence"/>
</dbReference>
<name>A0AAE0U3Y6_9PEZI</name>
<comment type="caution">
    <text evidence="2">The sequence shown here is derived from an EMBL/GenBank/DDBJ whole genome shotgun (WGS) entry which is preliminary data.</text>
</comment>
<dbReference type="AlphaFoldDB" id="A0AAE0U3Y6"/>
<gene>
    <name evidence="2" type="ORF">B0H63DRAFT_557031</name>
</gene>